<name>A0ABS4IJM7_9BACI</name>
<dbReference type="Gene3D" id="1.20.1330.10">
    <property type="entry name" value="f41 fragment of flagellin, N-terminal domain"/>
    <property type="match status" value="1"/>
</dbReference>
<dbReference type="InterPro" id="IPR046358">
    <property type="entry name" value="Flagellin_C"/>
</dbReference>
<dbReference type="PANTHER" id="PTHR42792">
    <property type="entry name" value="FLAGELLIN"/>
    <property type="match status" value="1"/>
</dbReference>
<gene>
    <name evidence="7" type="ORF">J2Z83_003309</name>
</gene>
<feature type="domain" description="Flagellin C-terminal" evidence="6">
    <location>
        <begin position="211"/>
        <end position="291"/>
    </location>
</feature>
<comment type="subcellular location">
    <subcellularLocation>
        <location evidence="1">Bacterial flagellum</location>
    </subcellularLocation>
</comment>
<keyword evidence="7" id="KW-0969">Cilium</keyword>
<protein>
    <submittedName>
        <fullName evidence="7">Flagellar hook-associated protein 3 FlgL</fullName>
    </submittedName>
</protein>
<comment type="similarity">
    <text evidence="2">Belongs to the bacterial flagellin family.</text>
</comment>
<dbReference type="NCBIfam" id="TIGR02550">
    <property type="entry name" value="flagell_flgL"/>
    <property type="match status" value="1"/>
</dbReference>
<keyword evidence="4" id="KW-0175">Coiled coil</keyword>
<dbReference type="InterPro" id="IPR001492">
    <property type="entry name" value="Flagellin"/>
</dbReference>
<accession>A0ABS4IJM7</accession>
<keyword evidence="7" id="KW-0966">Cell projection</keyword>
<sequence length="294" mass="33132">MRVTQGMLSHNMMRNLSNSNAKLDTYMNQVSTGKKINRPSDDPVTAMKGMNYRSQVTEIQQFQRNTNEVHNWMDNSDAALDQATQAMQNLRELALQASNDTYNADERENMQEEVEQIKEHLIDIANTNVNGKYIFNGTNTDTKPIEVNEDGEIVEIDLNDEAVRIEVADGTKLQANVNSGDVFNDKLFGDIDGFIDALDNNEQPTIEQSIESMDDNINNTINARADLGARMNRLELIENRLNDQEIVATQTMSENEDVDYAKAITELITQESLHRAALSAGARIVQPTLMDFLR</sequence>
<evidence type="ECO:0000259" key="5">
    <source>
        <dbReference type="Pfam" id="PF00669"/>
    </source>
</evidence>
<dbReference type="SUPFAM" id="SSF64518">
    <property type="entry name" value="Phase 1 flagellin"/>
    <property type="match status" value="1"/>
</dbReference>
<evidence type="ECO:0000313" key="7">
    <source>
        <dbReference type="EMBL" id="MBP1971170.1"/>
    </source>
</evidence>
<evidence type="ECO:0000313" key="8">
    <source>
        <dbReference type="Proteomes" id="UP001519345"/>
    </source>
</evidence>
<keyword evidence="3" id="KW-0975">Bacterial flagellum</keyword>
<dbReference type="EMBL" id="JAGGKX010000022">
    <property type="protein sequence ID" value="MBP1971170.1"/>
    <property type="molecule type" value="Genomic_DNA"/>
</dbReference>
<dbReference type="InterPro" id="IPR001029">
    <property type="entry name" value="Flagellin_N"/>
</dbReference>
<keyword evidence="7" id="KW-0282">Flagellum</keyword>
<comment type="caution">
    <text evidence="7">The sequence shown here is derived from an EMBL/GenBank/DDBJ whole genome shotgun (WGS) entry which is preliminary data.</text>
</comment>
<reference evidence="7 8" key="1">
    <citation type="submission" date="2021-03" db="EMBL/GenBank/DDBJ databases">
        <title>Genomic Encyclopedia of Type Strains, Phase IV (KMG-IV): sequencing the most valuable type-strain genomes for metagenomic binning, comparative biology and taxonomic classification.</title>
        <authorList>
            <person name="Goeker M."/>
        </authorList>
    </citation>
    <scope>NUCLEOTIDE SEQUENCE [LARGE SCALE GENOMIC DNA]</scope>
    <source>
        <strain evidence="7 8">DSM 25609</strain>
    </source>
</reference>
<feature type="coiled-coil region" evidence="4">
    <location>
        <begin position="73"/>
        <end position="127"/>
    </location>
</feature>
<evidence type="ECO:0000256" key="1">
    <source>
        <dbReference type="ARBA" id="ARBA00004365"/>
    </source>
</evidence>
<proteinExistence type="inferred from homology"/>
<dbReference type="Proteomes" id="UP001519345">
    <property type="component" value="Unassembled WGS sequence"/>
</dbReference>
<dbReference type="PANTHER" id="PTHR42792:SF1">
    <property type="entry name" value="FLAGELLAR HOOK-ASSOCIATED PROTEIN 3"/>
    <property type="match status" value="1"/>
</dbReference>
<evidence type="ECO:0000259" key="6">
    <source>
        <dbReference type="Pfam" id="PF00700"/>
    </source>
</evidence>
<organism evidence="7 8">
    <name type="scientific">Virgibacillus natechei</name>
    <dbReference type="NCBI Taxonomy" id="1216297"/>
    <lineage>
        <taxon>Bacteria</taxon>
        <taxon>Bacillati</taxon>
        <taxon>Bacillota</taxon>
        <taxon>Bacilli</taxon>
        <taxon>Bacillales</taxon>
        <taxon>Bacillaceae</taxon>
        <taxon>Virgibacillus</taxon>
    </lineage>
</organism>
<evidence type="ECO:0000256" key="4">
    <source>
        <dbReference type="SAM" id="Coils"/>
    </source>
</evidence>
<evidence type="ECO:0000256" key="3">
    <source>
        <dbReference type="ARBA" id="ARBA00023143"/>
    </source>
</evidence>
<feature type="domain" description="Flagellin N-terminal" evidence="5">
    <location>
        <begin position="7"/>
        <end position="140"/>
    </location>
</feature>
<dbReference type="InterPro" id="IPR013384">
    <property type="entry name" value="Flagell_FlgL"/>
</dbReference>
<dbReference type="RefSeq" id="WP_209464239.1">
    <property type="nucleotide sequence ID" value="NZ_CP110224.1"/>
</dbReference>
<dbReference type="Pfam" id="PF00669">
    <property type="entry name" value="Flagellin_N"/>
    <property type="match status" value="1"/>
</dbReference>
<evidence type="ECO:0000256" key="2">
    <source>
        <dbReference type="ARBA" id="ARBA00005709"/>
    </source>
</evidence>
<dbReference type="Pfam" id="PF00700">
    <property type="entry name" value="Flagellin_C"/>
    <property type="match status" value="1"/>
</dbReference>
<keyword evidence="8" id="KW-1185">Reference proteome</keyword>